<organism evidence="2 3">
    <name type="scientific">Amycolatopsis samaneae</name>
    <dbReference type="NCBI Taxonomy" id="664691"/>
    <lineage>
        <taxon>Bacteria</taxon>
        <taxon>Bacillati</taxon>
        <taxon>Actinomycetota</taxon>
        <taxon>Actinomycetes</taxon>
        <taxon>Pseudonocardiales</taxon>
        <taxon>Pseudonocardiaceae</taxon>
        <taxon>Amycolatopsis</taxon>
    </lineage>
</organism>
<gene>
    <name evidence="2" type="ORF">ACFSYJ_32790</name>
</gene>
<feature type="region of interest" description="Disordered" evidence="1">
    <location>
        <begin position="85"/>
        <end position="105"/>
    </location>
</feature>
<dbReference type="InterPro" id="IPR036689">
    <property type="entry name" value="ESAT-6-like_sf"/>
</dbReference>
<evidence type="ECO:0000313" key="2">
    <source>
        <dbReference type="EMBL" id="MFD2463429.1"/>
    </source>
</evidence>
<accession>A0ABW5GRJ9</accession>
<dbReference type="Gene3D" id="1.10.287.1060">
    <property type="entry name" value="ESAT-6-like"/>
    <property type="match status" value="1"/>
</dbReference>
<dbReference type="Proteomes" id="UP001597419">
    <property type="component" value="Unassembled WGS sequence"/>
</dbReference>
<keyword evidence="3" id="KW-1185">Reference proteome</keyword>
<evidence type="ECO:0000256" key="1">
    <source>
        <dbReference type="SAM" id="MobiDB-lite"/>
    </source>
</evidence>
<protein>
    <recommendedName>
        <fullName evidence="4">WXG100 family type VII secretion target</fullName>
    </recommendedName>
</protein>
<dbReference type="SUPFAM" id="SSF140453">
    <property type="entry name" value="EsxAB dimer-like"/>
    <property type="match status" value="1"/>
</dbReference>
<dbReference type="RefSeq" id="WP_345400168.1">
    <property type="nucleotide sequence ID" value="NZ_BAABHG010000011.1"/>
</dbReference>
<reference evidence="3" key="1">
    <citation type="journal article" date="2019" name="Int. J. Syst. Evol. Microbiol.">
        <title>The Global Catalogue of Microorganisms (GCM) 10K type strain sequencing project: providing services to taxonomists for standard genome sequencing and annotation.</title>
        <authorList>
            <consortium name="The Broad Institute Genomics Platform"/>
            <consortium name="The Broad Institute Genome Sequencing Center for Infectious Disease"/>
            <person name="Wu L."/>
            <person name="Ma J."/>
        </authorList>
    </citation>
    <scope>NUCLEOTIDE SEQUENCE [LARGE SCALE GENOMIC DNA]</scope>
    <source>
        <strain evidence="3">CGMCC 4.7643</strain>
    </source>
</reference>
<evidence type="ECO:0008006" key="4">
    <source>
        <dbReference type="Google" id="ProtNLM"/>
    </source>
</evidence>
<evidence type="ECO:0000313" key="3">
    <source>
        <dbReference type="Proteomes" id="UP001597419"/>
    </source>
</evidence>
<sequence>MSHDFQLDPEQLQHARKQIQSSAEESVGAWQDAVHKISGHWGCWSEDSYGQAFAKKWVPQYQKFYEEAKPLFDWLETLSGSVGAVDRNLTEADENNAARVRRPAP</sequence>
<dbReference type="EMBL" id="JBHUKU010000021">
    <property type="protein sequence ID" value="MFD2463429.1"/>
    <property type="molecule type" value="Genomic_DNA"/>
</dbReference>
<proteinExistence type="predicted"/>
<name>A0ABW5GRJ9_9PSEU</name>
<comment type="caution">
    <text evidence="2">The sequence shown here is derived from an EMBL/GenBank/DDBJ whole genome shotgun (WGS) entry which is preliminary data.</text>
</comment>